<protein>
    <recommendedName>
        <fullName evidence="2">Putative zinc-finger domain-containing protein</fullName>
    </recommendedName>
</protein>
<reference evidence="3 4" key="1">
    <citation type="submission" date="2017-02" db="EMBL/GenBank/DDBJ databases">
        <title>Draft genome sequence of Moraxella canis CCUG 8415A type strain.</title>
        <authorList>
            <person name="Engstrom-Jakobsson H."/>
            <person name="Salva-Serra F."/>
            <person name="Thorell K."/>
            <person name="Gonzales-Siles L."/>
            <person name="Karlsson R."/>
            <person name="Boulund F."/>
            <person name="Engstrand L."/>
            <person name="Moore E."/>
        </authorList>
    </citation>
    <scope>NUCLEOTIDE SEQUENCE [LARGE SCALE GENOMIC DNA]</scope>
    <source>
        <strain evidence="3 4">CCUG 8415A</strain>
    </source>
</reference>
<dbReference type="InterPro" id="IPR027383">
    <property type="entry name" value="Znf_put"/>
</dbReference>
<dbReference type="EMBL" id="MUXT01000001">
    <property type="protein sequence ID" value="OOR85565.1"/>
    <property type="molecule type" value="Genomic_DNA"/>
</dbReference>
<feature type="domain" description="Putative zinc-finger" evidence="2">
    <location>
        <begin position="4"/>
        <end position="38"/>
    </location>
</feature>
<evidence type="ECO:0000256" key="1">
    <source>
        <dbReference type="SAM" id="MobiDB-lite"/>
    </source>
</evidence>
<proteinExistence type="predicted"/>
<feature type="region of interest" description="Disordered" evidence="1">
    <location>
        <begin position="57"/>
        <end position="81"/>
    </location>
</feature>
<accession>A0A1S9ZPU4</accession>
<comment type="caution">
    <text evidence="3">The sequence shown here is derived from an EMBL/GenBank/DDBJ whole genome shotgun (WGS) entry which is preliminary data.</text>
</comment>
<organism evidence="3 4">
    <name type="scientific">Moraxella canis</name>
    <dbReference type="NCBI Taxonomy" id="90239"/>
    <lineage>
        <taxon>Bacteria</taxon>
        <taxon>Pseudomonadati</taxon>
        <taxon>Pseudomonadota</taxon>
        <taxon>Gammaproteobacteria</taxon>
        <taxon>Moraxellales</taxon>
        <taxon>Moraxellaceae</taxon>
        <taxon>Moraxella</taxon>
    </lineage>
</organism>
<evidence type="ECO:0000313" key="3">
    <source>
        <dbReference type="EMBL" id="OOR85565.1"/>
    </source>
</evidence>
<dbReference type="AlphaFoldDB" id="A0A1S9ZPU4"/>
<evidence type="ECO:0000313" key="4">
    <source>
        <dbReference type="Proteomes" id="UP000190322"/>
    </source>
</evidence>
<gene>
    <name evidence="3" type="ORF">B0180_01900</name>
</gene>
<dbReference type="Pfam" id="PF13490">
    <property type="entry name" value="zf-HC2"/>
    <property type="match status" value="1"/>
</dbReference>
<name>A0A1S9ZPU4_9GAMM</name>
<feature type="compositionally biased region" description="Polar residues" evidence="1">
    <location>
        <begin position="59"/>
        <end position="81"/>
    </location>
</feature>
<dbReference type="Proteomes" id="UP000190322">
    <property type="component" value="Unassembled WGS sequence"/>
</dbReference>
<evidence type="ECO:0000259" key="2">
    <source>
        <dbReference type="Pfam" id="PF13490"/>
    </source>
</evidence>
<sequence>MANCQKTTELISRSYEESLSASEKLAVKTHLMICKKCRTFEQNNQLIRQLVRHHRAGKTSITKTASLDQTSAPTKTSKSYD</sequence>